<evidence type="ECO:0000256" key="7">
    <source>
        <dbReference type="ARBA" id="ARBA00023002"/>
    </source>
</evidence>
<accession>A0A8J7JH83</accession>
<evidence type="ECO:0000256" key="11">
    <source>
        <dbReference type="SAM" id="Phobius"/>
    </source>
</evidence>
<evidence type="ECO:0000259" key="12">
    <source>
        <dbReference type="PROSITE" id="PS51379"/>
    </source>
</evidence>
<dbReference type="InterPro" id="IPR017900">
    <property type="entry name" value="4Fe4S_Fe_S_CS"/>
</dbReference>
<dbReference type="InterPro" id="IPR036197">
    <property type="entry name" value="NarG-like_sf"/>
</dbReference>
<dbReference type="GO" id="GO:0005886">
    <property type="term" value="C:plasma membrane"/>
    <property type="evidence" value="ECO:0007669"/>
    <property type="project" value="UniProtKB-SubCell"/>
</dbReference>
<evidence type="ECO:0000256" key="10">
    <source>
        <dbReference type="ARBA" id="ARBA00023136"/>
    </source>
</evidence>
<evidence type="ECO:0000256" key="1">
    <source>
        <dbReference type="ARBA" id="ARBA00004651"/>
    </source>
</evidence>
<keyword evidence="4 11" id="KW-0812">Transmembrane</keyword>
<evidence type="ECO:0000313" key="13">
    <source>
        <dbReference type="EMBL" id="MBJ6723840.1"/>
    </source>
</evidence>
<evidence type="ECO:0000256" key="2">
    <source>
        <dbReference type="ARBA" id="ARBA00022475"/>
    </source>
</evidence>
<feature type="transmembrane region" description="Helical" evidence="11">
    <location>
        <begin position="218"/>
        <end position="236"/>
    </location>
</feature>
<dbReference type="Pfam" id="PF02754">
    <property type="entry name" value="CCG"/>
    <property type="match status" value="2"/>
</dbReference>
<feature type="transmembrane region" description="Helical" evidence="11">
    <location>
        <begin position="18"/>
        <end position="35"/>
    </location>
</feature>
<evidence type="ECO:0000256" key="8">
    <source>
        <dbReference type="ARBA" id="ARBA00023004"/>
    </source>
</evidence>
<dbReference type="Gene3D" id="1.10.1060.10">
    <property type="entry name" value="Alpha-helical ferredoxin"/>
    <property type="match status" value="1"/>
</dbReference>
<comment type="subcellular location">
    <subcellularLocation>
        <location evidence="1">Cell membrane</location>
        <topology evidence="1">Multi-pass membrane protein</topology>
    </subcellularLocation>
</comment>
<name>A0A8J7JH83_9BACT</name>
<dbReference type="PANTHER" id="PTHR43255:SF1">
    <property type="entry name" value="IRON-SULFUR-BINDING OXIDOREDUCTASE FADF-RELATED"/>
    <property type="match status" value="1"/>
</dbReference>
<dbReference type="SUPFAM" id="SSF103501">
    <property type="entry name" value="Respiratory nitrate reductase 1 gamma chain"/>
    <property type="match status" value="1"/>
</dbReference>
<sequence length="663" mass="74211">MEATREIYWNVGHGVTPLMYLLAFLSMGVCAWGFYRRLPFYLMGQPLNRLDALSRRAAIFLKNTFGQIRVREVPVPGTQHALFFWGFLLLFIGTLLVMVQADFTDPLFALRFLKGKFYLGFKIVLNAAGIAAILTMLGLGIRRFIGRPEGLVTAWDDYVIHLLLLVILVTGFCVEGVRMAVTELHQNPWLARFSFGGLPVAHLMDGIDPDTQRAAHRFLWWFHFLLAMSFIVLIPFTKLKHLFTTPANYLFTDLRPKGAIDTIDLEDESRETYGVAGVNEFTWKHIYDADACMACKRCQDRCPAWQTGKPLSPMKVVQQVGEVAFGAPRENLVEKVTRDVLWACTTCRACQTICPAHIEHVNKILEMRRHLALMQGEFPGDEVRAAEANYEVNGNPFGIAPAARGDWRDGLDLAVAGEGDEFDVLYFVGCYASFDKRNQAVARNFSRICAAAGIKVGILGKEEVCCGEPSRKLGNEYLYQMQARQNIETMQGYQVKKVVTTCPHCFNTLARDYRDLGFEAEVEHYTTFLDRLIADGKLGIKPQELNCTYHDSCYLGRYMDIYAAPRRVLDACGASIAEMDKSRHESFCCGGGGGRILAEERIGTRISEARIGMAAATGAPVLVANCPFCLTMFEDGIKTGGFEEKIQVQDLAEVVLQRLNLPG</sequence>
<dbReference type="AlphaFoldDB" id="A0A8J7JH83"/>
<protein>
    <submittedName>
        <fullName evidence="13">4Fe-4S dicluster domain-containing protein</fullName>
    </submittedName>
</protein>
<dbReference type="GO" id="GO:0051539">
    <property type="term" value="F:4 iron, 4 sulfur cluster binding"/>
    <property type="evidence" value="ECO:0007669"/>
    <property type="project" value="UniProtKB-KW"/>
</dbReference>
<dbReference type="GO" id="GO:0046872">
    <property type="term" value="F:metal ion binding"/>
    <property type="evidence" value="ECO:0007669"/>
    <property type="project" value="UniProtKB-KW"/>
</dbReference>
<comment type="caution">
    <text evidence="13">The sequence shown here is derived from an EMBL/GenBank/DDBJ whole genome shotgun (WGS) entry which is preliminary data.</text>
</comment>
<dbReference type="EMBL" id="JAEMHM010000003">
    <property type="protein sequence ID" value="MBJ6723840.1"/>
    <property type="molecule type" value="Genomic_DNA"/>
</dbReference>
<reference evidence="13" key="1">
    <citation type="submission" date="2020-12" db="EMBL/GenBank/DDBJ databases">
        <title>Geomonas sp. Red875, isolated from river sediment.</title>
        <authorList>
            <person name="Xu Z."/>
            <person name="Zhang Z."/>
            <person name="Masuda Y."/>
            <person name="Itoh H."/>
            <person name="Senoo K."/>
        </authorList>
    </citation>
    <scope>NUCLEOTIDE SEQUENCE</scope>
    <source>
        <strain evidence="13">Red875</strain>
    </source>
</reference>
<keyword evidence="9" id="KW-0411">Iron-sulfur</keyword>
<dbReference type="PANTHER" id="PTHR43255">
    <property type="entry name" value="IRON-SULFUR-BINDING OXIDOREDUCTASE FADF-RELATED-RELATED"/>
    <property type="match status" value="1"/>
</dbReference>
<dbReference type="Proteomes" id="UP000636888">
    <property type="component" value="Unassembled WGS sequence"/>
</dbReference>
<evidence type="ECO:0000256" key="5">
    <source>
        <dbReference type="ARBA" id="ARBA00022723"/>
    </source>
</evidence>
<dbReference type="InterPro" id="IPR004017">
    <property type="entry name" value="Cys_rich_dom"/>
</dbReference>
<dbReference type="InterPro" id="IPR017896">
    <property type="entry name" value="4Fe4S_Fe-S-bd"/>
</dbReference>
<keyword evidence="7" id="KW-0560">Oxidoreductase</keyword>
<keyword evidence="14" id="KW-1185">Reference proteome</keyword>
<keyword evidence="5" id="KW-0479">Metal-binding</keyword>
<keyword evidence="10 11" id="KW-0472">Membrane</keyword>
<keyword evidence="6 11" id="KW-1133">Transmembrane helix</keyword>
<keyword evidence="3" id="KW-0004">4Fe-4S</keyword>
<keyword evidence="2" id="KW-1003">Cell membrane</keyword>
<gene>
    <name evidence="13" type="ORF">JFN93_03885</name>
</gene>
<evidence type="ECO:0000256" key="9">
    <source>
        <dbReference type="ARBA" id="ARBA00023014"/>
    </source>
</evidence>
<dbReference type="InterPro" id="IPR009051">
    <property type="entry name" value="Helical_ferredxn"/>
</dbReference>
<dbReference type="Pfam" id="PF02665">
    <property type="entry name" value="Nitrate_red_gam"/>
    <property type="match status" value="1"/>
</dbReference>
<dbReference type="Gene3D" id="1.20.950.20">
    <property type="entry name" value="Transmembrane di-heme cytochromes, Chain C"/>
    <property type="match status" value="1"/>
</dbReference>
<dbReference type="GO" id="GO:0016491">
    <property type="term" value="F:oxidoreductase activity"/>
    <property type="evidence" value="ECO:0007669"/>
    <property type="project" value="UniProtKB-KW"/>
</dbReference>
<feature type="transmembrane region" description="Helical" evidence="11">
    <location>
        <begin position="81"/>
        <end position="99"/>
    </location>
</feature>
<evidence type="ECO:0000313" key="14">
    <source>
        <dbReference type="Proteomes" id="UP000636888"/>
    </source>
</evidence>
<dbReference type="PROSITE" id="PS00198">
    <property type="entry name" value="4FE4S_FER_1"/>
    <property type="match status" value="2"/>
</dbReference>
<feature type="transmembrane region" description="Helical" evidence="11">
    <location>
        <begin position="162"/>
        <end position="181"/>
    </location>
</feature>
<evidence type="ECO:0000256" key="3">
    <source>
        <dbReference type="ARBA" id="ARBA00022485"/>
    </source>
</evidence>
<keyword evidence="8" id="KW-0408">Iron</keyword>
<dbReference type="SUPFAM" id="SSF46548">
    <property type="entry name" value="alpha-helical ferredoxin"/>
    <property type="match status" value="1"/>
</dbReference>
<organism evidence="13 14">
    <name type="scientific">Geomesophilobacter sediminis</name>
    <dbReference type="NCBI Taxonomy" id="2798584"/>
    <lineage>
        <taxon>Bacteria</taxon>
        <taxon>Pseudomonadati</taxon>
        <taxon>Thermodesulfobacteriota</taxon>
        <taxon>Desulfuromonadia</taxon>
        <taxon>Geobacterales</taxon>
        <taxon>Geobacteraceae</taxon>
        <taxon>Geomesophilobacter</taxon>
    </lineage>
</organism>
<feature type="transmembrane region" description="Helical" evidence="11">
    <location>
        <begin position="119"/>
        <end position="141"/>
    </location>
</feature>
<dbReference type="InterPro" id="IPR023234">
    <property type="entry name" value="NarG-like_domain"/>
</dbReference>
<evidence type="ECO:0000256" key="6">
    <source>
        <dbReference type="ARBA" id="ARBA00022989"/>
    </source>
</evidence>
<dbReference type="Pfam" id="PF13237">
    <property type="entry name" value="Fer4_10"/>
    <property type="match status" value="1"/>
</dbReference>
<feature type="domain" description="4Fe-4S ferredoxin-type" evidence="12">
    <location>
        <begin position="334"/>
        <end position="364"/>
    </location>
</feature>
<dbReference type="RefSeq" id="WP_199382686.1">
    <property type="nucleotide sequence ID" value="NZ_JAEMHM010000003.1"/>
</dbReference>
<feature type="domain" description="4Fe-4S ferredoxin-type" evidence="12">
    <location>
        <begin position="283"/>
        <end position="310"/>
    </location>
</feature>
<proteinExistence type="predicted"/>
<dbReference type="PROSITE" id="PS51379">
    <property type="entry name" value="4FE4S_FER_2"/>
    <property type="match status" value="2"/>
</dbReference>
<evidence type="ECO:0000256" key="4">
    <source>
        <dbReference type="ARBA" id="ARBA00022692"/>
    </source>
</evidence>
<dbReference type="InterPro" id="IPR051460">
    <property type="entry name" value="HdrC_iron-sulfur_subunit"/>
</dbReference>